<name>A0ABY8UU93_TETOB</name>
<dbReference type="Proteomes" id="UP001244341">
    <property type="component" value="Chromosome 15b"/>
</dbReference>
<protein>
    <submittedName>
        <fullName evidence="1">Uncharacterized protein</fullName>
    </submittedName>
</protein>
<reference evidence="1 2" key="1">
    <citation type="submission" date="2023-05" db="EMBL/GenBank/DDBJ databases">
        <title>A 100% complete, gapless, phased diploid assembly of the Scenedesmus obliquus UTEX 3031 genome.</title>
        <authorList>
            <person name="Biondi T.C."/>
            <person name="Hanschen E.R."/>
            <person name="Kwon T."/>
            <person name="Eng W."/>
            <person name="Kruse C.P.S."/>
            <person name="Koehler S.I."/>
            <person name="Kunde Y."/>
            <person name="Gleasner C.D."/>
            <person name="You Mak K.T."/>
            <person name="Polle J."/>
            <person name="Hovde B.T."/>
            <person name="Starkenburg S.R."/>
        </authorList>
    </citation>
    <scope>NUCLEOTIDE SEQUENCE [LARGE SCALE GENOMIC DNA]</scope>
    <source>
        <strain evidence="1 2">DOE0152z</strain>
    </source>
</reference>
<gene>
    <name evidence="1" type="ORF">OEZ85_001455</name>
</gene>
<evidence type="ECO:0000313" key="2">
    <source>
        <dbReference type="Proteomes" id="UP001244341"/>
    </source>
</evidence>
<sequence>MAIDSTHRFLEAVTSAGLLDSWLALLQQQQQQQPQLGQLGQASLLVFSQLPGALIALWRMCQGVLDRSALEAAGPRRVKMQCCCVG</sequence>
<accession>A0ABY8UU93</accession>
<proteinExistence type="predicted"/>
<evidence type="ECO:0000313" key="1">
    <source>
        <dbReference type="EMBL" id="WIA23118.1"/>
    </source>
</evidence>
<dbReference type="EMBL" id="CP126222">
    <property type="protein sequence ID" value="WIA23118.1"/>
    <property type="molecule type" value="Genomic_DNA"/>
</dbReference>
<keyword evidence="2" id="KW-1185">Reference proteome</keyword>
<organism evidence="1 2">
    <name type="scientific">Tetradesmus obliquus</name>
    <name type="common">Green alga</name>
    <name type="synonym">Acutodesmus obliquus</name>
    <dbReference type="NCBI Taxonomy" id="3088"/>
    <lineage>
        <taxon>Eukaryota</taxon>
        <taxon>Viridiplantae</taxon>
        <taxon>Chlorophyta</taxon>
        <taxon>core chlorophytes</taxon>
        <taxon>Chlorophyceae</taxon>
        <taxon>CS clade</taxon>
        <taxon>Sphaeropleales</taxon>
        <taxon>Scenedesmaceae</taxon>
        <taxon>Tetradesmus</taxon>
    </lineage>
</organism>